<gene>
    <name evidence="1" type="ORF">KGA66_12225</name>
</gene>
<sequence>MAAAIISVVSVLSFADVERAVRASWSVETCDPAAVDEWRPDNPSLGQCGVTAFVVQDLFGGDLVLGEVHVDGRKVGNHYWNRFGRGLDVDLTREQFRPGQLVVGGAVVVRPPDAPRRCREEYELLRDRVLARLSLE</sequence>
<evidence type="ECO:0000313" key="1">
    <source>
        <dbReference type="EMBL" id="MBS2963818.1"/>
    </source>
</evidence>
<accession>A0A8J8BC67</accession>
<dbReference type="AlphaFoldDB" id="A0A8J8BC67"/>
<dbReference type="Pfam" id="PF24585">
    <property type="entry name" value="YunG"/>
    <property type="match status" value="1"/>
</dbReference>
<name>A0A8J8BC67_9ACTN</name>
<reference evidence="1" key="1">
    <citation type="submission" date="2021-04" db="EMBL/GenBank/DDBJ databases">
        <title>Genome based classification of Actinospica acidithermotolerans sp. nov., an actinobacterium isolated from an Indonesian hot spring.</title>
        <authorList>
            <person name="Kusuma A.B."/>
            <person name="Putra K.E."/>
            <person name="Nafisah S."/>
            <person name="Loh J."/>
            <person name="Nouioui I."/>
            <person name="Goodfellow M."/>
        </authorList>
    </citation>
    <scope>NUCLEOTIDE SEQUENCE</scope>
    <source>
        <strain evidence="1">DSM 45618</strain>
    </source>
</reference>
<keyword evidence="2" id="KW-1185">Reference proteome</keyword>
<dbReference type="EMBL" id="JAGSXH010000035">
    <property type="protein sequence ID" value="MBS2963818.1"/>
    <property type="molecule type" value="Genomic_DNA"/>
</dbReference>
<organism evidence="1 2">
    <name type="scientific">Actinocrinis puniceicyclus</name>
    <dbReference type="NCBI Taxonomy" id="977794"/>
    <lineage>
        <taxon>Bacteria</taxon>
        <taxon>Bacillati</taxon>
        <taxon>Actinomycetota</taxon>
        <taxon>Actinomycetes</taxon>
        <taxon>Catenulisporales</taxon>
        <taxon>Actinospicaceae</taxon>
        <taxon>Actinocrinis</taxon>
    </lineage>
</organism>
<dbReference type="Proteomes" id="UP000677913">
    <property type="component" value="Unassembled WGS sequence"/>
</dbReference>
<protein>
    <submittedName>
        <fullName evidence="1">Uncharacterized protein</fullName>
    </submittedName>
</protein>
<dbReference type="InterPro" id="IPR056238">
    <property type="entry name" value="YunG-like"/>
</dbReference>
<comment type="caution">
    <text evidence="1">The sequence shown here is derived from an EMBL/GenBank/DDBJ whole genome shotgun (WGS) entry which is preliminary data.</text>
</comment>
<evidence type="ECO:0000313" key="2">
    <source>
        <dbReference type="Proteomes" id="UP000677913"/>
    </source>
</evidence>
<proteinExistence type="predicted"/>